<protein>
    <submittedName>
        <fullName evidence="3">Uncharacterized protein</fullName>
    </submittedName>
</protein>
<accession>A0A517NTX5</accession>
<proteinExistence type="predicted"/>
<evidence type="ECO:0000256" key="1">
    <source>
        <dbReference type="SAM" id="MobiDB-lite"/>
    </source>
</evidence>
<feature type="chain" id="PRO_5022240780" evidence="2">
    <location>
        <begin position="23"/>
        <end position="179"/>
    </location>
</feature>
<dbReference type="Proteomes" id="UP000319817">
    <property type="component" value="Chromosome"/>
</dbReference>
<evidence type="ECO:0000313" key="4">
    <source>
        <dbReference type="Proteomes" id="UP000319817"/>
    </source>
</evidence>
<keyword evidence="2" id="KW-0732">Signal</keyword>
<evidence type="ECO:0000256" key="2">
    <source>
        <dbReference type="SAM" id="SignalP"/>
    </source>
</evidence>
<name>A0A517NTX5_9BACT</name>
<dbReference type="EMBL" id="CP036526">
    <property type="protein sequence ID" value="QDT10578.1"/>
    <property type="molecule type" value="Genomic_DNA"/>
</dbReference>
<feature type="signal peptide" evidence="2">
    <location>
        <begin position="1"/>
        <end position="22"/>
    </location>
</feature>
<sequence precursor="true">MIRTALCLLALAISFSTRTLSAQEDKRSAGDSETRQPGEQAGEQAVSGVAADAEAKETKLANYLSGAKFVGKFTIDGREDKTPKTETYTISKCQKLPEADMYRLTARIKYGDVDQEVPLDLKILWSGRTPVITMDQFWIPGMGTFGARVLIHSNRYAGTWQHDAVGGHMFGKIVTGESK</sequence>
<organism evidence="3 4">
    <name type="scientific">Stieleria marina</name>
    <dbReference type="NCBI Taxonomy" id="1930275"/>
    <lineage>
        <taxon>Bacteria</taxon>
        <taxon>Pseudomonadati</taxon>
        <taxon>Planctomycetota</taxon>
        <taxon>Planctomycetia</taxon>
        <taxon>Pirellulales</taxon>
        <taxon>Pirellulaceae</taxon>
        <taxon>Stieleria</taxon>
    </lineage>
</organism>
<dbReference type="RefSeq" id="WP_419189966.1">
    <property type="nucleotide sequence ID" value="NZ_CP036526.1"/>
</dbReference>
<dbReference type="AlphaFoldDB" id="A0A517NTX5"/>
<reference evidence="3 4" key="1">
    <citation type="submission" date="2019-02" db="EMBL/GenBank/DDBJ databases">
        <title>Deep-cultivation of Planctomycetes and their phenomic and genomic characterization uncovers novel biology.</title>
        <authorList>
            <person name="Wiegand S."/>
            <person name="Jogler M."/>
            <person name="Boedeker C."/>
            <person name="Pinto D."/>
            <person name="Vollmers J."/>
            <person name="Rivas-Marin E."/>
            <person name="Kohn T."/>
            <person name="Peeters S.H."/>
            <person name="Heuer A."/>
            <person name="Rast P."/>
            <person name="Oberbeckmann S."/>
            <person name="Bunk B."/>
            <person name="Jeske O."/>
            <person name="Meyerdierks A."/>
            <person name="Storesund J.E."/>
            <person name="Kallscheuer N."/>
            <person name="Luecker S."/>
            <person name="Lage O.M."/>
            <person name="Pohl T."/>
            <person name="Merkel B.J."/>
            <person name="Hornburger P."/>
            <person name="Mueller R.-W."/>
            <person name="Bruemmer F."/>
            <person name="Labrenz M."/>
            <person name="Spormann A.M."/>
            <person name="Op den Camp H."/>
            <person name="Overmann J."/>
            <person name="Amann R."/>
            <person name="Jetten M.S.M."/>
            <person name="Mascher T."/>
            <person name="Medema M.H."/>
            <person name="Devos D.P."/>
            <person name="Kaster A.-K."/>
            <person name="Ovreas L."/>
            <person name="Rohde M."/>
            <person name="Galperin M.Y."/>
            <person name="Jogler C."/>
        </authorList>
    </citation>
    <scope>NUCLEOTIDE SEQUENCE [LARGE SCALE GENOMIC DNA]</scope>
    <source>
        <strain evidence="3 4">K23_9</strain>
    </source>
</reference>
<feature type="compositionally biased region" description="Basic and acidic residues" evidence="1">
    <location>
        <begin position="23"/>
        <end position="36"/>
    </location>
</feature>
<evidence type="ECO:0000313" key="3">
    <source>
        <dbReference type="EMBL" id="QDT10578.1"/>
    </source>
</evidence>
<feature type="region of interest" description="Disordered" evidence="1">
    <location>
        <begin position="22"/>
        <end position="49"/>
    </location>
</feature>
<keyword evidence="4" id="KW-1185">Reference proteome</keyword>
<gene>
    <name evidence="3" type="ORF">K239x_25350</name>
</gene>